<gene>
    <name evidence="4" type="ORF">IV43_GL000367</name>
    <name evidence="5" type="ORF">LAC1533_0820</name>
</gene>
<dbReference type="Pfam" id="PF01205">
    <property type="entry name" value="Impact_N"/>
    <property type="match status" value="1"/>
</dbReference>
<dbReference type="InterPro" id="IPR015796">
    <property type="entry name" value="Impact_YigZ-like"/>
</dbReference>
<dbReference type="EMBL" id="JQBK01000126">
    <property type="protein sequence ID" value="KRN79862.1"/>
    <property type="molecule type" value="Genomic_DNA"/>
</dbReference>
<dbReference type="KEGG" id="laca:LAC1533_0820"/>
<evidence type="ECO:0000313" key="4">
    <source>
        <dbReference type="EMBL" id="KRN79862.1"/>
    </source>
</evidence>
<dbReference type="PROSITE" id="PS00910">
    <property type="entry name" value="UPF0029"/>
    <property type="match status" value="1"/>
</dbReference>
<feature type="domain" description="Impact N-terminal" evidence="2">
    <location>
        <begin position="18"/>
        <end position="123"/>
    </location>
</feature>
<dbReference type="InterPro" id="IPR001498">
    <property type="entry name" value="Impact_N"/>
</dbReference>
<dbReference type="GO" id="GO:0006446">
    <property type="term" value="P:regulation of translational initiation"/>
    <property type="evidence" value="ECO:0007669"/>
    <property type="project" value="TreeGrafter"/>
</dbReference>
<dbReference type="InterPro" id="IPR023582">
    <property type="entry name" value="Impact"/>
</dbReference>
<evidence type="ECO:0000259" key="2">
    <source>
        <dbReference type="Pfam" id="PF01205"/>
    </source>
</evidence>
<accession>A0A0R2JVU4</accession>
<evidence type="ECO:0000256" key="1">
    <source>
        <dbReference type="ARBA" id="ARBA00007665"/>
    </source>
</evidence>
<dbReference type="GO" id="GO:0005737">
    <property type="term" value="C:cytoplasm"/>
    <property type="evidence" value="ECO:0007669"/>
    <property type="project" value="TreeGrafter"/>
</dbReference>
<dbReference type="STRING" id="89059.LAC1533_0820"/>
<dbReference type="GeneID" id="95348899"/>
<dbReference type="InterPro" id="IPR015269">
    <property type="entry name" value="UPF0029_Impact_C"/>
</dbReference>
<dbReference type="PANTHER" id="PTHR16301">
    <property type="entry name" value="IMPACT-RELATED"/>
    <property type="match status" value="1"/>
</dbReference>
<dbReference type="InterPro" id="IPR020569">
    <property type="entry name" value="UPF0029_Impact_CS"/>
</dbReference>
<dbReference type="PANTHER" id="PTHR16301:SF20">
    <property type="entry name" value="IMPACT FAMILY MEMBER YIGZ"/>
    <property type="match status" value="1"/>
</dbReference>
<comment type="similarity">
    <text evidence="1">Belongs to the IMPACT family.</text>
</comment>
<dbReference type="PATRIC" id="fig|89059.3.peg.373"/>
<dbReference type="SUPFAM" id="SSF54980">
    <property type="entry name" value="EF-G C-terminal domain-like"/>
    <property type="match status" value="1"/>
</dbReference>
<evidence type="ECO:0000313" key="7">
    <source>
        <dbReference type="Proteomes" id="UP000190935"/>
    </source>
</evidence>
<dbReference type="Proteomes" id="UP000190935">
    <property type="component" value="Chromosome I"/>
</dbReference>
<dbReference type="NCBIfam" id="TIGR00257">
    <property type="entry name" value="IMPACT_YIGZ"/>
    <property type="match status" value="1"/>
</dbReference>
<dbReference type="AlphaFoldDB" id="A0A0R2JVU4"/>
<feature type="domain" description="UPF0029" evidence="3">
    <location>
        <begin position="139"/>
        <end position="194"/>
    </location>
</feature>
<dbReference type="InterPro" id="IPR036956">
    <property type="entry name" value="Impact_N_sf"/>
</dbReference>
<dbReference type="EMBL" id="LT630287">
    <property type="protein sequence ID" value="SFV40240.1"/>
    <property type="molecule type" value="Genomic_DNA"/>
</dbReference>
<evidence type="ECO:0000313" key="5">
    <source>
        <dbReference type="EMBL" id="SFV40240.1"/>
    </source>
</evidence>
<dbReference type="OrthoDB" id="9813771at2"/>
<proteinExistence type="inferred from homology"/>
<reference evidence="7" key="3">
    <citation type="submission" date="2016-11" db="EMBL/GenBank/DDBJ databases">
        <authorList>
            <person name="Papadimitriou K."/>
        </authorList>
    </citation>
    <scope>NUCLEOTIDE SEQUENCE [LARGE SCALE GENOMIC DNA]</scope>
    <source>
        <strain evidence="7">ACA-DC 1533</strain>
    </source>
</reference>
<dbReference type="RefSeq" id="WP_010497925.1">
    <property type="nucleotide sequence ID" value="NZ_CP113926.1"/>
</dbReference>
<dbReference type="Gene3D" id="3.30.230.30">
    <property type="entry name" value="Impact, N-terminal domain"/>
    <property type="match status" value="1"/>
</dbReference>
<evidence type="ECO:0000313" key="6">
    <source>
        <dbReference type="Proteomes" id="UP000051491"/>
    </source>
</evidence>
<name>A0A0R2JVU4_9LACO</name>
<organism evidence="4 6">
    <name type="scientific">Ligilactobacillus acidipiscis</name>
    <dbReference type="NCBI Taxonomy" id="89059"/>
    <lineage>
        <taxon>Bacteria</taxon>
        <taxon>Bacillati</taxon>
        <taxon>Bacillota</taxon>
        <taxon>Bacilli</taxon>
        <taxon>Lactobacillales</taxon>
        <taxon>Lactobacillaceae</taxon>
        <taxon>Ligilactobacillus</taxon>
    </lineage>
</organism>
<dbReference type="InterPro" id="IPR020568">
    <property type="entry name" value="Ribosomal_Su5_D2-typ_SF"/>
</dbReference>
<dbReference type="Pfam" id="PF09186">
    <property type="entry name" value="DUF1949"/>
    <property type="match status" value="1"/>
</dbReference>
<protein>
    <submittedName>
        <fullName evidence="5">FIG000605: protein co-occurring with transport systems (COG1739)</fullName>
    </submittedName>
</protein>
<dbReference type="InterPro" id="IPR035647">
    <property type="entry name" value="EFG_III/V"/>
</dbReference>
<reference evidence="4 6" key="1">
    <citation type="journal article" date="2015" name="Genome Announc.">
        <title>Expanding the biotechnology potential of lactobacilli through comparative genomics of 213 strains and associated genera.</title>
        <authorList>
            <person name="Sun Z."/>
            <person name="Harris H.M."/>
            <person name="McCann A."/>
            <person name="Guo C."/>
            <person name="Argimon S."/>
            <person name="Zhang W."/>
            <person name="Yang X."/>
            <person name="Jeffery I.B."/>
            <person name="Cooney J.C."/>
            <person name="Kagawa T.F."/>
            <person name="Liu W."/>
            <person name="Song Y."/>
            <person name="Salvetti E."/>
            <person name="Wrobel A."/>
            <person name="Rasinkangas P."/>
            <person name="Parkhill J."/>
            <person name="Rea M.C."/>
            <person name="O'Sullivan O."/>
            <person name="Ritari J."/>
            <person name="Douillard F.P."/>
            <person name="Paul Ross R."/>
            <person name="Yang R."/>
            <person name="Briner A.E."/>
            <person name="Felis G.E."/>
            <person name="de Vos W.M."/>
            <person name="Barrangou R."/>
            <person name="Klaenhammer T.R."/>
            <person name="Caufield P.W."/>
            <person name="Cui Y."/>
            <person name="Zhang H."/>
            <person name="O'Toole P.W."/>
        </authorList>
    </citation>
    <scope>NUCLEOTIDE SEQUENCE [LARGE SCALE GENOMIC DNA]</scope>
    <source>
        <strain evidence="4 6">DSM 15353</strain>
    </source>
</reference>
<reference evidence="5" key="2">
    <citation type="submission" date="2016-11" db="EMBL/GenBank/DDBJ databases">
        <authorList>
            <person name="Jaros S."/>
            <person name="Januszkiewicz K."/>
            <person name="Wedrychowicz H."/>
        </authorList>
    </citation>
    <scope>NUCLEOTIDE SEQUENCE [LARGE SCALE GENOMIC DNA]</scope>
    <source>
        <strain evidence="5">ACA-DC 1533</strain>
    </source>
</reference>
<dbReference type="SUPFAM" id="SSF54211">
    <property type="entry name" value="Ribosomal protein S5 domain 2-like"/>
    <property type="match status" value="1"/>
</dbReference>
<dbReference type="Proteomes" id="UP000051491">
    <property type="component" value="Unassembled WGS sequence"/>
</dbReference>
<sequence>MESYLTIKQAGNYEIDIKKSQFICNIARTESKEEAEEFIAQIKKEHSSATHNCYAYVLGMKNEVMKQNDNGEPSGTAGAPILNVLEQLEIRNVTAVVTRYFGGIKLGAGGLIRAYSNATSKAVEHIGVIKRQPQTEALVTIAYPLQGKLEHFLEEQKIATIDTQYTDKVALKIVLNTPEYEEKAALINDFLNAQATIDKGPQVYHELPYDLGNKNARY</sequence>
<evidence type="ECO:0000259" key="3">
    <source>
        <dbReference type="Pfam" id="PF09186"/>
    </source>
</evidence>